<keyword evidence="3 6" id="KW-0812">Transmembrane</keyword>
<dbReference type="PANTHER" id="PTHR33529:SF2">
    <property type="entry name" value="LIPOPOLYSACCHARIDE EXPORT SYSTEM PERMEASE PROTEIN LPTG"/>
    <property type="match status" value="1"/>
</dbReference>
<keyword evidence="5 6" id="KW-0472">Membrane</keyword>
<evidence type="ECO:0000256" key="6">
    <source>
        <dbReference type="SAM" id="Phobius"/>
    </source>
</evidence>
<evidence type="ECO:0000313" key="7">
    <source>
        <dbReference type="EMBL" id="SHO44858.1"/>
    </source>
</evidence>
<evidence type="ECO:0000256" key="1">
    <source>
        <dbReference type="ARBA" id="ARBA00004651"/>
    </source>
</evidence>
<dbReference type="Proteomes" id="UP000184603">
    <property type="component" value="Unassembled WGS sequence"/>
</dbReference>
<keyword evidence="2" id="KW-1003">Cell membrane</keyword>
<comment type="subcellular location">
    <subcellularLocation>
        <location evidence="1">Cell membrane</location>
        <topology evidence="1">Multi-pass membrane protein</topology>
    </subcellularLocation>
</comment>
<dbReference type="GO" id="GO:0015920">
    <property type="term" value="P:lipopolysaccharide transport"/>
    <property type="evidence" value="ECO:0007669"/>
    <property type="project" value="TreeGrafter"/>
</dbReference>
<feature type="transmembrane region" description="Helical" evidence="6">
    <location>
        <begin position="102"/>
        <end position="122"/>
    </location>
</feature>
<dbReference type="GO" id="GO:0043190">
    <property type="term" value="C:ATP-binding cassette (ABC) transporter complex"/>
    <property type="evidence" value="ECO:0007669"/>
    <property type="project" value="TreeGrafter"/>
</dbReference>
<evidence type="ECO:0000313" key="8">
    <source>
        <dbReference type="Proteomes" id="UP000184603"/>
    </source>
</evidence>
<reference evidence="7 8" key="1">
    <citation type="submission" date="2016-12" db="EMBL/GenBank/DDBJ databases">
        <authorList>
            <person name="Song W.-J."/>
            <person name="Kurnit D.M."/>
        </authorList>
    </citation>
    <scope>NUCLEOTIDE SEQUENCE [LARGE SCALE GENOMIC DNA]</scope>
    <source>
        <strain evidence="7 8">DSM 18488</strain>
    </source>
</reference>
<feature type="transmembrane region" description="Helical" evidence="6">
    <location>
        <begin position="53"/>
        <end position="81"/>
    </location>
</feature>
<gene>
    <name evidence="7" type="ORF">SAMN02745220_00906</name>
</gene>
<organism evidence="7 8">
    <name type="scientific">Desulfopila aestuarii DSM 18488</name>
    <dbReference type="NCBI Taxonomy" id="1121416"/>
    <lineage>
        <taxon>Bacteria</taxon>
        <taxon>Pseudomonadati</taxon>
        <taxon>Thermodesulfobacteriota</taxon>
        <taxon>Desulfobulbia</taxon>
        <taxon>Desulfobulbales</taxon>
        <taxon>Desulfocapsaceae</taxon>
        <taxon>Desulfopila</taxon>
    </lineage>
</organism>
<dbReference type="AlphaFoldDB" id="A0A1M7Y0B1"/>
<evidence type="ECO:0000256" key="3">
    <source>
        <dbReference type="ARBA" id="ARBA00022692"/>
    </source>
</evidence>
<dbReference type="InterPro" id="IPR005495">
    <property type="entry name" value="LptG/LptF_permease"/>
</dbReference>
<name>A0A1M7Y0B1_9BACT</name>
<evidence type="ECO:0000256" key="2">
    <source>
        <dbReference type="ARBA" id="ARBA00022475"/>
    </source>
</evidence>
<feature type="transmembrane region" description="Helical" evidence="6">
    <location>
        <begin position="12"/>
        <end position="33"/>
    </location>
</feature>
<dbReference type="STRING" id="1121416.SAMN02745220_00906"/>
<dbReference type="PANTHER" id="PTHR33529">
    <property type="entry name" value="SLR0882 PROTEIN-RELATED"/>
    <property type="match status" value="1"/>
</dbReference>
<feature type="transmembrane region" description="Helical" evidence="6">
    <location>
        <begin position="278"/>
        <end position="299"/>
    </location>
</feature>
<feature type="transmembrane region" description="Helical" evidence="6">
    <location>
        <begin position="339"/>
        <end position="357"/>
    </location>
</feature>
<dbReference type="EMBL" id="FRFE01000003">
    <property type="protein sequence ID" value="SHO44858.1"/>
    <property type="molecule type" value="Genomic_DNA"/>
</dbReference>
<dbReference type="OrthoDB" id="9783403at2"/>
<proteinExistence type="predicted"/>
<evidence type="ECO:0000256" key="4">
    <source>
        <dbReference type="ARBA" id="ARBA00022989"/>
    </source>
</evidence>
<keyword evidence="4 6" id="KW-1133">Transmembrane helix</keyword>
<sequence length="362" mass="41172">MKLLDKYLLKQFARHYLTVASGFLAIYLLVDFFEKIDNFTSKGKSLGLAMKFFMLNIPFIIDQLSPILILLSGIITLGIINHSNELNALKAGGIPLAKIVRPLLLGGLLLTGVFFGAAQWLLPYTVPAASAIWDQQVKGKLPLGIYRNGRYYYKGVEGFYSFERRDLKNLQFENFSYSKWDTDYNTKALLTAEKAQWDEKRKMWLFSVVQIQERQDSGRYHIENFDQREMQLPETPIDFVVPENQTVQQSLTGLYREIGKSKNEYQTNKALTDFLSRISYLLLGLPLLILGLPTLLYCYQKWGRDLYIAIPASCGIAFLAWGIWGALQSLAGAGYLPPLIAATTIHLVFTVAGLWLLRKEDK</sequence>
<dbReference type="Pfam" id="PF03739">
    <property type="entry name" value="LptF_LptG"/>
    <property type="match status" value="1"/>
</dbReference>
<evidence type="ECO:0000256" key="5">
    <source>
        <dbReference type="ARBA" id="ARBA00023136"/>
    </source>
</evidence>
<keyword evidence="8" id="KW-1185">Reference proteome</keyword>
<feature type="transmembrane region" description="Helical" evidence="6">
    <location>
        <begin position="306"/>
        <end position="327"/>
    </location>
</feature>
<dbReference type="RefSeq" id="WP_073612253.1">
    <property type="nucleotide sequence ID" value="NZ_FRFE01000003.1"/>
</dbReference>
<protein>
    <submittedName>
        <fullName evidence="7">Lipopolysaccharide export system permease protein</fullName>
    </submittedName>
</protein>
<accession>A0A1M7Y0B1</accession>